<evidence type="ECO:0000256" key="3">
    <source>
        <dbReference type="ARBA" id="ARBA00023054"/>
    </source>
</evidence>
<dbReference type="PANTHER" id="PTHR15157">
    <property type="entry name" value="UV RADIATION RESISTANCE-ASSOCIATED GENE PROTEIN"/>
    <property type="match status" value="1"/>
</dbReference>
<comment type="caution">
    <text evidence="5">The sequence shown here is derived from an EMBL/GenBank/DDBJ whole genome shotgun (WGS) entry which is preliminary data.</text>
</comment>
<dbReference type="PANTHER" id="PTHR15157:SF13">
    <property type="entry name" value="AUTOPHAGY-RELATED PROTEIN 14"/>
    <property type="match status" value="1"/>
</dbReference>
<organism evidence="5 6">
    <name type="scientific">Sphaerosporella brunnea</name>
    <dbReference type="NCBI Taxonomy" id="1250544"/>
    <lineage>
        <taxon>Eukaryota</taxon>
        <taxon>Fungi</taxon>
        <taxon>Dikarya</taxon>
        <taxon>Ascomycota</taxon>
        <taxon>Pezizomycotina</taxon>
        <taxon>Pezizomycetes</taxon>
        <taxon>Pezizales</taxon>
        <taxon>Pyronemataceae</taxon>
        <taxon>Sphaerosporella</taxon>
    </lineage>
</organism>
<dbReference type="InParanoid" id="A0A5J5EI56"/>
<dbReference type="GO" id="GO:0035493">
    <property type="term" value="P:SNARE complex assembly"/>
    <property type="evidence" value="ECO:0007669"/>
    <property type="project" value="TreeGrafter"/>
</dbReference>
<accession>A0A5J5EI56</accession>
<dbReference type="Proteomes" id="UP000326924">
    <property type="component" value="Unassembled WGS sequence"/>
</dbReference>
<dbReference type="InterPro" id="IPR018791">
    <property type="entry name" value="UV_resistance/autophagy_Atg14"/>
</dbReference>
<proteinExistence type="inferred from homology"/>
<evidence type="ECO:0000256" key="2">
    <source>
        <dbReference type="ARBA" id="ARBA00013807"/>
    </source>
</evidence>
<dbReference type="Pfam" id="PF10186">
    <property type="entry name" value="ATG14"/>
    <property type="match status" value="1"/>
</dbReference>
<keyword evidence="6" id="KW-1185">Reference proteome</keyword>
<dbReference type="GO" id="GO:0005768">
    <property type="term" value="C:endosome"/>
    <property type="evidence" value="ECO:0007669"/>
    <property type="project" value="TreeGrafter"/>
</dbReference>
<evidence type="ECO:0000256" key="1">
    <source>
        <dbReference type="ARBA" id="ARBA00009574"/>
    </source>
</evidence>
<evidence type="ECO:0000256" key="4">
    <source>
        <dbReference type="SAM" id="Coils"/>
    </source>
</evidence>
<feature type="coiled-coil region" evidence="4">
    <location>
        <begin position="55"/>
        <end position="110"/>
    </location>
</feature>
<dbReference type="AlphaFoldDB" id="A0A5J5EI56"/>
<sequence>MQCSICERHNSRITCATCAQSSVWPLRTEFLFKTTERDVASEKVQEYIEGQGGRMDAAVARAEELRVRLERTRAESAAMREALQAEGARMEKLRAENEERRKKLDARNAATLNRDAQLEAMRADIKRLNHKWRVLYQRTGEARGFLCREAAGLVNLRLKRRKSGKHEYMIAGVQIPNLLTDLNVLPPTTINVALEHLAHLLVLVAHYLGLKLPAEIQLPEQGRPFPTIRGVLSNRHVTSRPLRIDSALSTLAQENPSAHSKFIEGVSMLAWDIAWICYSQSLLINELEDACNIGYNMWKLLVAKDSTAATNPSFGKTSHSTIHGNLTYAKYEPLMGGFKLRVSVVADKIRSTLQGETIVSGWDLVSDADAGGAPPPPSCGSLGDD</sequence>
<keyword evidence="3 4" id="KW-0175">Coiled coil</keyword>
<comment type="similarity">
    <text evidence="1">Belongs to the ATG14 family.</text>
</comment>
<dbReference type="GO" id="GO:0000149">
    <property type="term" value="F:SNARE binding"/>
    <property type="evidence" value="ECO:0007669"/>
    <property type="project" value="TreeGrafter"/>
</dbReference>
<reference evidence="5 6" key="1">
    <citation type="submission" date="2019-09" db="EMBL/GenBank/DDBJ databases">
        <title>Draft genome of the ectomycorrhizal ascomycete Sphaerosporella brunnea.</title>
        <authorList>
            <consortium name="DOE Joint Genome Institute"/>
            <person name="Benucci G.M."/>
            <person name="Marozzi G."/>
            <person name="Antonielli L."/>
            <person name="Sanchez S."/>
            <person name="Marco P."/>
            <person name="Wang X."/>
            <person name="Falini L.B."/>
            <person name="Barry K."/>
            <person name="Haridas S."/>
            <person name="Lipzen A."/>
            <person name="Labutti K."/>
            <person name="Grigoriev I.V."/>
            <person name="Murat C."/>
            <person name="Martin F."/>
            <person name="Albertini E."/>
            <person name="Donnini D."/>
            <person name="Bonito G."/>
        </authorList>
    </citation>
    <scope>NUCLEOTIDE SEQUENCE [LARGE SCALE GENOMIC DNA]</scope>
    <source>
        <strain evidence="5 6">Sb_GMNB300</strain>
    </source>
</reference>
<dbReference type="EMBL" id="VXIS01000307">
    <property type="protein sequence ID" value="KAA8894823.1"/>
    <property type="molecule type" value="Genomic_DNA"/>
</dbReference>
<dbReference type="OrthoDB" id="16772at2759"/>
<evidence type="ECO:0000313" key="5">
    <source>
        <dbReference type="EMBL" id="KAA8894823.1"/>
    </source>
</evidence>
<dbReference type="GO" id="GO:0032991">
    <property type="term" value="C:protein-containing complex"/>
    <property type="evidence" value="ECO:0007669"/>
    <property type="project" value="UniProtKB-ARBA"/>
</dbReference>
<dbReference type="GO" id="GO:0000323">
    <property type="term" value="C:lytic vacuole"/>
    <property type="evidence" value="ECO:0007669"/>
    <property type="project" value="TreeGrafter"/>
</dbReference>
<gene>
    <name evidence="5" type="ORF">FN846DRAFT_972476</name>
</gene>
<evidence type="ECO:0000313" key="6">
    <source>
        <dbReference type="Proteomes" id="UP000326924"/>
    </source>
</evidence>
<name>A0A5J5EI56_9PEZI</name>
<protein>
    <recommendedName>
        <fullName evidence="2">Autophagy-related protein 14</fullName>
    </recommendedName>
</protein>